<organism evidence="2 3">
    <name type="scientific">Cyclotella cryptica</name>
    <dbReference type="NCBI Taxonomy" id="29204"/>
    <lineage>
        <taxon>Eukaryota</taxon>
        <taxon>Sar</taxon>
        <taxon>Stramenopiles</taxon>
        <taxon>Ochrophyta</taxon>
        <taxon>Bacillariophyta</taxon>
        <taxon>Coscinodiscophyceae</taxon>
        <taxon>Thalassiosirophycidae</taxon>
        <taxon>Stephanodiscales</taxon>
        <taxon>Stephanodiscaceae</taxon>
        <taxon>Cyclotella</taxon>
    </lineage>
</organism>
<dbReference type="PROSITE" id="PS50191">
    <property type="entry name" value="CRAL_TRIO"/>
    <property type="match status" value="1"/>
</dbReference>
<evidence type="ECO:0000313" key="3">
    <source>
        <dbReference type="Proteomes" id="UP001516023"/>
    </source>
</evidence>
<dbReference type="InterPro" id="IPR036865">
    <property type="entry name" value="CRAL-TRIO_dom_sf"/>
</dbReference>
<dbReference type="InterPro" id="IPR001251">
    <property type="entry name" value="CRAL-TRIO_dom"/>
</dbReference>
<sequence>MMEQDLAVTPQNRLPFLLILSLLVVKYETNYRRRLTQRMRSLQPIVLWFHACSCIRHIALGAADESTLESTAVTNTCSTSELSSSCNGGEDTGRVILDNDDSEENLSSWEFMNAFKQLGSSWSHVISEYVSVVNNADGKELRGDIYAENGLEEGLKLIKQLVTEAAEISSENELIWSFRTSPLSDLGKTVDDLLLAFLRWSIVDNQLTNGHSRDDNGCSLIGGINHFPPKPHKINVSKAFRRLTSYTQWMESVSQDLLGEPLTYRSISPSLSTFSIHVTHDDCGRLVWWLNLGKTQKFQSASETTRMFVWVAHLLFLDNAAQTKGLVVIDDMSEIGFWDYMTLLPLNVGISVDRFLISVTPLKAKNVALMHRPKWAEIAYGLLSWFLTERMKSRVTMVEKGEEEAALNNVVGGSAFIPVGFGAVKGEIEKDIISQYR</sequence>
<proteinExistence type="predicted"/>
<dbReference type="Pfam" id="PF00650">
    <property type="entry name" value="CRAL_TRIO"/>
    <property type="match status" value="1"/>
</dbReference>
<evidence type="ECO:0000259" key="1">
    <source>
        <dbReference type="PROSITE" id="PS50191"/>
    </source>
</evidence>
<dbReference type="AlphaFoldDB" id="A0ABD3P088"/>
<keyword evidence="3" id="KW-1185">Reference proteome</keyword>
<accession>A0ABD3P088</accession>
<feature type="domain" description="CRAL-TRIO" evidence="1">
    <location>
        <begin position="264"/>
        <end position="429"/>
    </location>
</feature>
<dbReference type="SUPFAM" id="SSF52087">
    <property type="entry name" value="CRAL/TRIO domain"/>
    <property type="match status" value="1"/>
</dbReference>
<name>A0ABD3P088_9STRA</name>
<dbReference type="CDD" id="cd00170">
    <property type="entry name" value="SEC14"/>
    <property type="match status" value="1"/>
</dbReference>
<dbReference type="PANTHER" id="PTHR10174:SF208">
    <property type="entry name" value="CRAL-TRIO DOMAIN-CONTAINING PROTEIN DDB_G0278031"/>
    <property type="match status" value="1"/>
</dbReference>
<dbReference type="PANTHER" id="PTHR10174">
    <property type="entry name" value="ALPHA-TOCOPHEROL TRANSFER PROTEIN-RELATED"/>
    <property type="match status" value="1"/>
</dbReference>
<protein>
    <recommendedName>
        <fullName evidence="1">CRAL-TRIO domain-containing protein</fullName>
    </recommendedName>
</protein>
<evidence type="ECO:0000313" key="2">
    <source>
        <dbReference type="EMBL" id="KAL3781585.1"/>
    </source>
</evidence>
<dbReference type="EMBL" id="JABMIG020000312">
    <property type="protein sequence ID" value="KAL3781585.1"/>
    <property type="molecule type" value="Genomic_DNA"/>
</dbReference>
<gene>
    <name evidence="2" type="ORF">HJC23_007105</name>
</gene>
<dbReference type="Gene3D" id="3.40.525.10">
    <property type="entry name" value="CRAL-TRIO lipid binding domain"/>
    <property type="match status" value="1"/>
</dbReference>
<dbReference type="Proteomes" id="UP001516023">
    <property type="component" value="Unassembled WGS sequence"/>
</dbReference>
<reference evidence="2 3" key="1">
    <citation type="journal article" date="2020" name="G3 (Bethesda)">
        <title>Improved Reference Genome for Cyclotella cryptica CCMP332, a Model for Cell Wall Morphogenesis, Salinity Adaptation, and Lipid Production in Diatoms (Bacillariophyta).</title>
        <authorList>
            <person name="Roberts W.R."/>
            <person name="Downey K.M."/>
            <person name="Ruck E.C."/>
            <person name="Traller J.C."/>
            <person name="Alverson A.J."/>
        </authorList>
    </citation>
    <scope>NUCLEOTIDE SEQUENCE [LARGE SCALE GENOMIC DNA]</scope>
    <source>
        <strain evidence="2 3">CCMP332</strain>
    </source>
</reference>
<comment type="caution">
    <text evidence="2">The sequence shown here is derived from an EMBL/GenBank/DDBJ whole genome shotgun (WGS) entry which is preliminary data.</text>
</comment>